<keyword evidence="3" id="KW-1185">Reference proteome</keyword>
<evidence type="ECO:0000256" key="1">
    <source>
        <dbReference type="SAM" id="SignalP"/>
    </source>
</evidence>
<dbReference type="Proteomes" id="UP001163105">
    <property type="component" value="Unassembled WGS sequence"/>
</dbReference>
<evidence type="ECO:0008006" key="4">
    <source>
        <dbReference type="Google" id="ProtNLM"/>
    </source>
</evidence>
<gene>
    <name evidence="2" type="ORF">O9K51_00531</name>
</gene>
<feature type="chain" id="PRO_5044303678" description="Antifungal protein" evidence="1">
    <location>
        <begin position="18"/>
        <end position="106"/>
    </location>
</feature>
<keyword evidence="1" id="KW-0732">Signal</keyword>
<organism evidence="2 3">
    <name type="scientific">Purpureocillium lavendulum</name>
    <dbReference type="NCBI Taxonomy" id="1247861"/>
    <lineage>
        <taxon>Eukaryota</taxon>
        <taxon>Fungi</taxon>
        <taxon>Dikarya</taxon>
        <taxon>Ascomycota</taxon>
        <taxon>Pezizomycotina</taxon>
        <taxon>Sordariomycetes</taxon>
        <taxon>Hypocreomycetidae</taxon>
        <taxon>Hypocreales</taxon>
        <taxon>Ophiocordycipitaceae</taxon>
        <taxon>Purpureocillium</taxon>
    </lineage>
</organism>
<dbReference type="EMBL" id="JAQHRD010000001">
    <property type="protein sequence ID" value="KAJ6445768.1"/>
    <property type="molecule type" value="Genomic_DNA"/>
</dbReference>
<proteinExistence type="predicted"/>
<name>A0AB34G273_9HYPO</name>
<evidence type="ECO:0000313" key="3">
    <source>
        <dbReference type="Proteomes" id="UP001163105"/>
    </source>
</evidence>
<evidence type="ECO:0000313" key="2">
    <source>
        <dbReference type="EMBL" id="KAJ6445768.1"/>
    </source>
</evidence>
<dbReference type="AlphaFoldDB" id="A0AB34G273"/>
<feature type="signal peptide" evidence="1">
    <location>
        <begin position="1"/>
        <end position="17"/>
    </location>
</feature>
<accession>A0AB34G273</accession>
<sequence>MKWTVGVALLAFYGVDAVAGQAGGGAGDNGATAGLPDVLTGTCFTKDKNECRFTWSDGKYYYSPCKKKALTDYVLGTRQCRKMLNSCTVKIGRCQNPSEVPEAQCT</sequence>
<protein>
    <recommendedName>
        <fullName evidence="4">Antifungal protein</fullName>
    </recommendedName>
</protein>
<comment type="caution">
    <text evidence="2">The sequence shown here is derived from an EMBL/GenBank/DDBJ whole genome shotgun (WGS) entry which is preliminary data.</text>
</comment>
<reference evidence="2" key="1">
    <citation type="submission" date="2023-01" db="EMBL/GenBank/DDBJ databases">
        <title>The growth and conidiation of Purpureocillium lavendulum are regulated by nitrogen source and histone H3K14 acetylation.</title>
        <authorList>
            <person name="Tang P."/>
            <person name="Han J."/>
            <person name="Zhang C."/>
            <person name="Tang P."/>
            <person name="Qi F."/>
            <person name="Zhang K."/>
            <person name="Liang L."/>
        </authorList>
    </citation>
    <scope>NUCLEOTIDE SEQUENCE</scope>
    <source>
        <strain evidence="2">YMF1.00683</strain>
    </source>
</reference>